<organism evidence="2 3">
    <name type="scientific">Pseudodesulfovibrio nedwellii</name>
    <dbReference type="NCBI Taxonomy" id="2973072"/>
    <lineage>
        <taxon>Bacteria</taxon>
        <taxon>Pseudomonadati</taxon>
        <taxon>Thermodesulfobacteriota</taxon>
        <taxon>Desulfovibrionia</taxon>
        <taxon>Desulfovibrionales</taxon>
        <taxon>Desulfovibrionaceae</taxon>
    </lineage>
</organism>
<accession>A0ABN6S3R1</accession>
<evidence type="ECO:0000313" key="2">
    <source>
        <dbReference type="EMBL" id="BDQ37864.1"/>
    </source>
</evidence>
<reference evidence="2 3" key="1">
    <citation type="submission" date="2022-08" db="EMBL/GenBank/DDBJ databases">
        <title>Genome Sequence of the sulphate-reducing bacterium, Pseudodesulfovibrio sp. SYK.</title>
        <authorList>
            <person name="Kondo R."/>
            <person name="Kataoka T."/>
        </authorList>
    </citation>
    <scope>NUCLEOTIDE SEQUENCE [LARGE SCALE GENOMIC DNA]</scope>
    <source>
        <strain evidence="2 3">SYK</strain>
    </source>
</reference>
<evidence type="ECO:0000256" key="1">
    <source>
        <dbReference type="SAM" id="MobiDB-lite"/>
    </source>
</evidence>
<feature type="compositionally biased region" description="Basic and acidic residues" evidence="1">
    <location>
        <begin position="1"/>
        <end position="11"/>
    </location>
</feature>
<keyword evidence="3" id="KW-1185">Reference proteome</keyword>
<sequence length="74" mass="8398">MGKPSKRDDQYKLPLDPPPSGSSDQVCLSNSQKSQDEGNYCKVFNFASAVQKRESKREDEVLQRILAHSEALEW</sequence>
<evidence type="ECO:0000313" key="3">
    <source>
        <dbReference type="Proteomes" id="UP001317742"/>
    </source>
</evidence>
<name>A0ABN6S3R1_9BACT</name>
<feature type="region of interest" description="Disordered" evidence="1">
    <location>
        <begin position="1"/>
        <end position="35"/>
    </location>
</feature>
<dbReference type="Proteomes" id="UP001317742">
    <property type="component" value="Chromosome"/>
</dbReference>
<proteinExistence type="predicted"/>
<protein>
    <submittedName>
        <fullName evidence="2">Uncharacterized protein</fullName>
    </submittedName>
</protein>
<gene>
    <name evidence="2" type="ORF">SYK_22240</name>
</gene>
<dbReference type="EMBL" id="AP026709">
    <property type="protein sequence ID" value="BDQ37864.1"/>
    <property type="molecule type" value="Genomic_DNA"/>
</dbReference>